<name>A0AAU9VDF9_EUPED</name>
<feature type="region of interest" description="Disordered" evidence="1">
    <location>
        <begin position="175"/>
        <end position="195"/>
    </location>
</feature>
<gene>
    <name evidence="2" type="ORF">EEDITHA_LOCUS22730</name>
</gene>
<evidence type="ECO:0000313" key="3">
    <source>
        <dbReference type="Proteomes" id="UP001153954"/>
    </source>
</evidence>
<proteinExistence type="predicted"/>
<evidence type="ECO:0000313" key="2">
    <source>
        <dbReference type="EMBL" id="CAH2108826.1"/>
    </source>
</evidence>
<dbReference type="EMBL" id="CAKOGL010000043">
    <property type="protein sequence ID" value="CAH2108826.1"/>
    <property type="molecule type" value="Genomic_DNA"/>
</dbReference>
<dbReference type="Proteomes" id="UP001153954">
    <property type="component" value="Unassembled WGS sequence"/>
</dbReference>
<protein>
    <recommendedName>
        <fullName evidence="4">Retrotransposon gag domain-containing protein</fullName>
    </recommendedName>
</protein>
<organism evidence="2 3">
    <name type="scientific">Euphydryas editha</name>
    <name type="common">Edith's checkerspot</name>
    <dbReference type="NCBI Taxonomy" id="104508"/>
    <lineage>
        <taxon>Eukaryota</taxon>
        <taxon>Metazoa</taxon>
        <taxon>Ecdysozoa</taxon>
        <taxon>Arthropoda</taxon>
        <taxon>Hexapoda</taxon>
        <taxon>Insecta</taxon>
        <taxon>Pterygota</taxon>
        <taxon>Neoptera</taxon>
        <taxon>Endopterygota</taxon>
        <taxon>Lepidoptera</taxon>
        <taxon>Glossata</taxon>
        <taxon>Ditrysia</taxon>
        <taxon>Papilionoidea</taxon>
        <taxon>Nymphalidae</taxon>
        <taxon>Nymphalinae</taxon>
        <taxon>Euphydryas</taxon>
    </lineage>
</organism>
<evidence type="ECO:0000256" key="1">
    <source>
        <dbReference type="SAM" id="MobiDB-lite"/>
    </source>
</evidence>
<feature type="compositionally biased region" description="Basic residues" evidence="1">
    <location>
        <begin position="1"/>
        <end position="20"/>
    </location>
</feature>
<feature type="region of interest" description="Disordered" evidence="1">
    <location>
        <begin position="1"/>
        <end position="97"/>
    </location>
</feature>
<comment type="caution">
    <text evidence="2">The sequence shown here is derived from an EMBL/GenBank/DDBJ whole genome shotgun (WGS) entry which is preliminary data.</text>
</comment>
<keyword evidence="3" id="KW-1185">Reference proteome</keyword>
<feature type="compositionally biased region" description="Low complexity" evidence="1">
    <location>
        <begin position="86"/>
        <end position="97"/>
    </location>
</feature>
<dbReference type="AlphaFoldDB" id="A0AAU9VDF9"/>
<evidence type="ECO:0008006" key="4">
    <source>
        <dbReference type="Google" id="ProtNLM"/>
    </source>
</evidence>
<accession>A0AAU9VDF9</accession>
<sequence length="385" mass="43195">MPKKTNRNRSRIRSRSRHARDRLTPSPRRSRRARGESRDRSRSRFEHESRRRSDSEDSANGRYDSVRTRYRRSRHESGSLHRTPPRRSSVSRSVGSDSLQDTLNSILVRLNAVEQSSNSGVTPIPDNIAKPGSSSSSILKSVPAANDHVVNNNNATSCANSLVNLSDVPQTCVDNSEGLPSTHDQDPTVRSSDTMSTPSITILAEAIKSLSSSKSRDYYVSTFDPSIHDIDLWCSEVDRAMTANGWGDQECLSRVASCLKGDAKIWLNEWVTSDRTWSNFKDEFKPLCPRKLDYANILFECMNTTSDKFTTYAEYARRTLLRLRVVKGLSDVSDGGRRDVNARTVVLGQSPTYLTYVLVEACAGYVRHHAPLNAYVLHHELGETN</sequence>
<reference evidence="2" key="1">
    <citation type="submission" date="2022-03" db="EMBL/GenBank/DDBJ databases">
        <authorList>
            <person name="Tunstrom K."/>
        </authorList>
    </citation>
    <scope>NUCLEOTIDE SEQUENCE</scope>
</reference>
<feature type="compositionally biased region" description="Basic and acidic residues" evidence="1">
    <location>
        <begin position="33"/>
        <end position="55"/>
    </location>
</feature>